<dbReference type="SMART" id="SM00710">
    <property type="entry name" value="PbH1"/>
    <property type="match status" value="4"/>
</dbReference>
<evidence type="ECO:0000256" key="1">
    <source>
        <dbReference type="SAM" id="MobiDB-lite"/>
    </source>
</evidence>
<proteinExistence type="predicted"/>
<evidence type="ECO:0000259" key="2">
    <source>
        <dbReference type="Pfam" id="PF13229"/>
    </source>
</evidence>
<dbReference type="Pfam" id="PF13229">
    <property type="entry name" value="Beta_helix"/>
    <property type="match status" value="1"/>
</dbReference>
<feature type="region of interest" description="Disordered" evidence="1">
    <location>
        <begin position="292"/>
        <end position="321"/>
    </location>
</feature>
<feature type="non-terminal residue" evidence="3">
    <location>
        <position position="1"/>
    </location>
</feature>
<organism evidence="3">
    <name type="scientific">marine metagenome</name>
    <dbReference type="NCBI Taxonomy" id="408172"/>
    <lineage>
        <taxon>unclassified sequences</taxon>
        <taxon>metagenomes</taxon>
        <taxon>ecological metagenomes</taxon>
    </lineage>
</organism>
<dbReference type="Gene3D" id="2.160.20.10">
    <property type="entry name" value="Single-stranded right-handed beta-helix, Pectin lyase-like"/>
    <property type="match status" value="2"/>
</dbReference>
<name>A0A382RFM9_9ZZZZ</name>
<feature type="non-terminal residue" evidence="3">
    <location>
        <position position="321"/>
    </location>
</feature>
<dbReference type="EMBL" id="UINC01121389">
    <property type="protein sequence ID" value="SVC96514.1"/>
    <property type="molecule type" value="Genomic_DNA"/>
</dbReference>
<feature type="compositionally biased region" description="Polar residues" evidence="1">
    <location>
        <begin position="305"/>
        <end position="321"/>
    </location>
</feature>
<feature type="domain" description="Right handed beta helix" evidence="2">
    <location>
        <begin position="25"/>
        <end position="160"/>
    </location>
</feature>
<dbReference type="InterPro" id="IPR011050">
    <property type="entry name" value="Pectin_lyase_fold/virulence"/>
</dbReference>
<dbReference type="InterPro" id="IPR012334">
    <property type="entry name" value="Pectin_lyas_fold"/>
</dbReference>
<gene>
    <name evidence="3" type="ORF">METZ01_LOCUS349368</name>
</gene>
<dbReference type="InterPro" id="IPR006626">
    <property type="entry name" value="PbH1"/>
</dbReference>
<reference evidence="3" key="1">
    <citation type="submission" date="2018-05" db="EMBL/GenBank/DDBJ databases">
        <authorList>
            <person name="Lanie J.A."/>
            <person name="Ng W.-L."/>
            <person name="Kazmierczak K.M."/>
            <person name="Andrzejewski T.M."/>
            <person name="Davidsen T.M."/>
            <person name="Wayne K.J."/>
            <person name="Tettelin H."/>
            <person name="Glass J.I."/>
            <person name="Rusch D."/>
            <person name="Podicherti R."/>
            <person name="Tsui H.-C.T."/>
            <person name="Winkler M.E."/>
        </authorList>
    </citation>
    <scope>NUCLEOTIDE SEQUENCE</scope>
</reference>
<dbReference type="AlphaFoldDB" id="A0A382RFM9"/>
<protein>
    <recommendedName>
        <fullName evidence="2">Right handed beta helix domain-containing protein</fullName>
    </recommendedName>
</protein>
<accession>A0A382RFM9</accession>
<sequence length="321" mass="33032">INYSGKNISVIGEDRETTIIDGNQNGSVVVFENGEGAETVLSGFTLTNGYSEFEGNQYPYTTGGGILFHSGSSPRIENMIITNNSGNAGGGISCVSGSSPTLNNVIISNNDSEGSGGGMMCSGSSPTLTHVLFTGNSAPWRGGGIGVSGASSNPTFTNVTLIDNQSSTAGWPNSGGGGIAFWGGADCSISNSIFFGNNPDEIYLATDEPPNSINISYSNIQESWEGEGNIDVDPMFVDTANGNFHLLASSQLINAGDPDSTDSDGSRADIGAYPYLNSYSGPTWYISESGNDTTATGASDDPFRSIQSGINFSSGGDSVTV</sequence>
<evidence type="ECO:0000313" key="3">
    <source>
        <dbReference type="EMBL" id="SVC96514.1"/>
    </source>
</evidence>
<dbReference type="InterPro" id="IPR039448">
    <property type="entry name" value="Beta_helix"/>
</dbReference>
<dbReference type="SUPFAM" id="SSF51126">
    <property type="entry name" value="Pectin lyase-like"/>
    <property type="match status" value="1"/>
</dbReference>